<dbReference type="Proteomes" id="UP001419268">
    <property type="component" value="Unassembled WGS sequence"/>
</dbReference>
<keyword evidence="2" id="KW-1185">Reference proteome</keyword>
<dbReference type="EMBL" id="JBBNAG010000002">
    <property type="protein sequence ID" value="KAK9157976.1"/>
    <property type="molecule type" value="Genomic_DNA"/>
</dbReference>
<accession>A0AAP0PZ76</accession>
<evidence type="ECO:0000313" key="1">
    <source>
        <dbReference type="EMBL" id="KAK9157976.1"/>
    </source>
</evidence>
<comment type="caution">
    <text evidence="1">The sequence shown here is derived from an EMBL/GenBank/DDBJ whole genome shotgun (WGS) entry which is preliminary data.</text>
</comment>
<sequence>MQEFEILDNIRQEQPVLPKYPDSTPRNFLLLPYSYLTDDTDFDDNDDIDDSDDDDLNTELIEKMQRFCDSLPNLFQFQQLGLGLWDRRNTLYKRYSHKKLQKFGMNDWKGWLRGYGSNNKYFFFVGLRATSQSISYEIPLTLYMAIYKSNISKGSIDISSQREGHIPFWSHNIHVEQ</sequence>
<protein>
    <submittedName>
        <fullName evidence="1">Uncharacterized protein</fullName>
    </submittedName>
</protein>
<organism evidence="1 2">
    <name type="scientific">Stephania cephalantha</name>
    <dbReference type="NCBI Taxonomy" id="152367"/>
    <lineage>
        <taxon>Eukaryota</taxon>
        <taxon>Viridiplantae</taxon>
        <taxon>Streptophyta</taxon>
        <taxon>Embryophyta</taxon>
        <taxon>Tracheophyta</taxon>
        <taxon>Spermatophyta</taxon>
        <taxon>Magnoliopsida</taxon>
        <taxon>Ranunculales</taxon>
        <taxon>Menispermaceae</taxon>
        <taxon>Menispermoideae</taxon>
        <taxon>Cissampelideae</taxon>
        <taxon>Stephania</taxon>
    </lineage>
</organism>
<proteinExistence type="predicted"/>
<name>A0AAP0PZ76_9MAGN</name>
<gene>
    <name evidence="1" type="ORF">Scep_004550</name>
</gene>
<evidence type="ECO:0000313" key="2">
    <source>
        <dbReference type="Proteomes" id="UP001419268"/>
    </source>
</evidence>
<reference evidence="1 2" key="1">
    <citation type="submission" date="2024-01" db="EMBL/GenBank/DDBJ databases">
        <title>Genome assemblies of Stephania.</title>
        <authorList>
            <person name="Yang L."/>
        </authorList>
    </citation>
    <scope>NUCLEOTIDE SEQUENCE [LARGE SCALE GENOMIC DNA]</scope>
    <source>
        <strain evidence="1">JXDWG</strain>
        <tissue evidence="1">Leaf</tissue>
    </source>
</reference>
<dbReference type="AlphaFoldDB" id="A0AAP0PZ76"/>